<gene>
    <name evidence="1" type="ORF">PSAG_04601</name>
</gene>
<organism evidence="1">
    <name type="scientific">Fusobacterium animalis D11</name>
    <dbReference type="NCBI Taxonomy" id="556264"/>
    <lineage>
        <taxon>Bacteria</taxon>
        <taxon>Fusobacteriati</taxon>
        <taxon>Fusobacteriota</taxon>
        <taxon>Fusobacteriia</taxon>
        <taxon>Fusobacteriales</taxon>
        <taxon>Fusobacteriaceae</taxon>
        <taxon>Fusobacterium</taxon>
    </lineage>
</organism>
<reference evidence="1" key="2">
    <citation type="submission" date="2013-10" db="EMBL/GenBank/DDBJ databases">
        <title>The Genome Sequence of Fusobacterium nucleatum subsp. animalis D11.</title>
        <authorList>
            <consortium name="The Broad Institute Genomics Platform"/>
            <person name="Earl A."/>
            <person name="Ward D."/>
            <person name="Feldgarden M."/>
            <person name="Gevers D."/>
            <person name="Kostic A."/>
            <person name="Garrett W."/>
            <person name="Young S.K."/>
            <person name="Zeng Q."/>
            <person name="Gargeya S."/>
            <person name="Fitzgerald M."/>
            <person name="Abouelleil A."/>
            <person name="Alvarado L."/>
            <person name="Berlin A.M."/>
            <person name="Chapman S.B."/>
            <person name="Gainer-Dewar J."/>
            <person name="Goldberg J."/>
            <person name="Gnerre S."/>
            <person name="Griggs A."/>
            <person name="Gujja S."/>
            <person name="Hansen M."/>
            <person name="Howarth C."/>
            <person name="Imamovic A."/>
            <person name="Ireland A."/>
            <person name="Larimer J."/>
            <person name="McCowan C."/>
            <person name="Murphy C."/>
            <person name="Pearson M."/>
            <person name="Poon T.W."/>
            <person name="Priest M."/>
            <person name="Roberts A."/>
            <person name="Saif S."/>
            <person name="Shea T."/>
            <person name="Sykes S."/>
            <person name="Wortman J."/>
            <person name="Nusbaum C."/>
            <person name="Birren B."/>
        </authorList>
    </citation>
    <scope>NUCLEOTIDE SEQUENCE [LARGE SCALE GENOMIC DNA]</scope>
    <source>
        <strain evidence="1">D11</strain>
    </source>
</reference>
<evidence type="ECO:0000313" key="1">
    <source>
        <dbReference type="EMBL" id="KMV76028.1"/>
    </source>
</evidence>
<reference evidence="1" key="1">
    <citation type="submission" date="2009-02" db="EMBL/GenBank/DDBJ databases">
        <authorList>
            <person name="Ishii A."/>
            <person name="Suzuki M."/>
            <person name="Sahara T."/>
            <person name="Takada Y."/>
            <person name="Sasaki S."/>
            <person name="Fukunaga N."/>
        </authorList>
    </citation>
    <scope>NUCLEOTIDE SEQUENCE</scope>
    <source>
        <strain evidence="1">D11</strain>
    </source>
</reference>
<dbReference type="Proteomes" id="UP000004650">
    <property type="component" value="Unassembled WGS sequence"/>
</dbReference>
<dbReference type="AlphaFoldDB" id="A0A0K9CNG3"/>
<sequence length="226" mass="27275">MRIDGYLYNNKKKIIKREIEDLISFVEEKYRKLDEREKNFIIFLSKHIIFFKNFSNLENNFEIKLLISDFYYFIISYLNLEGRYVALNLRSIIENYIRLLLNKVSEEYHIEYSSFTELKKRYQLSNDESSLVYDTYIKSCRYIHGGKVLKETLKLDIENFEENGSDKMIDSFEAIEKLLKTLDKLLMENVSILILIERDFHRKRRLIAILLGKEIFSIFLKNLKEV</sequence>
<accession>A0A0K9CNG3</accession>
<comment type="caution">
    <text evidence="1">The sequence shown here is derived from an EMBL/GenBank/DDBJ whole genome shotgun (WGS) entry which is preliminary data.</text>
</comment>
<proteinExistence type="predicted"/>
<name>A0A0K9CNG3_9FUSO</name>
<dbReference type="EMBL" id="ACDS02000038">
    <property type="protein sequence ID" value="KMV76028.1"/>
    <property type="molecule type" value="Genomic_DNA"/>
</dbReference>
<protein>
    <submittedName>
        <fullName evidence="1">Uncharacterized protein</fullName>
    </submittedName>
</protein>